<proteinExistence type="predicted"/>
<feature type="chain" id="PRO_5002874241" description="Exopolysaccharide production protein YjbE" evidence="2">
    <location>
        <begin position="24"/>
        <end position="152"/>
    </location>
</feature>
<sequence length="152" mass="14850">MRTASSLISAAAILTLATASALAGPCVTGTTGSTGSKGQQASNPTSSSADQSTKNLADGQQPSSPKTVGAMNNAAAGRATSPADVTLQAQGKPTMAEQGQGQQASNDKSSNVDRSTKNMAGGQQPSSPKTVGAMNNVGVNELPGNQGGNDGC</sequence>
<evidence type="ECO:0000313" key="4">
    <source>
        <dbReference type="Proteomes" id="UP000008207"/>
    </source>
</evidence>
<keyword evidence="2" id="KW-0732">Signal</keyword>
<dbReference type="EMBL" id="CP001349">
    <property type="protein sequence ID" value="ACL57356.1"/>
    <property type="molecule type" value="Genomic_DNA"/>
</dbReference>
<keyword evidence="4" id="KW-1185">Reference proteome</keyword>
<feature type="compositionally biased region" description="Polar residues" evidence="1">
    <location>
        <begin position="117"/>
        <end position="129"/>
    </location>
</feature>
<feature type="signal peptide" evidence="2">
    <location>
        <begin position="1"/>
        <end position="23"/>
    </location>
</feature>
<dbReference type="HOGENOM" id="CLU_1935595_0_0_5"/>
<feature type="region of interest" description="Disordered" evidence="1">
    <location>
        <begin position="24"/>
        <end position="152"/>
    </location>
</feature>
<dbReference type="AlphaFoldDB" id="B8IBE1"/>
<dbReference type="KEGG" id="mno:Mnod_2381"/>
<evidence type="ECO:0008006" key="5">
    <source>
        <dbReference type="Google" id="ProtNLM"/>
    </source>
</evidence>
<name>B8IBE1_METNO</name>
<feature type="compositionally biased region" description="Polar residues" evidence="1">
    <location>
        <begin position="87"/>
        <end position="109"/>
    </location>
</feature>
<protein>
    <recommendedName>
        <fullName evidence="5">Exopolysaccharide production protein YjbE</fullName>
    </recommendedName>
</protein>
<gene>
    <name evidence="3" type="ordered locus">Mnod_2381</name>
</gene>
<organism evidence="3 4">
    <name type="scientific">Methylobacterium nodulans (strain LMG 21967 / CNCM I-2342 / ORS 2060)</name>
    <dbReference type="NCBI Taxonomy" id="460265"/>
    <lineage>
        <taxon>Bacteria</taxon>
        <taxon>Pseudomonadati</taxon>
        <taxon>Pseudomonadota</taxon>
        <taxon>Alphaproteobacteria</taxon>
        <taxon>Hyphomicrobiales</taxon>
        <taxon>Methylobacteriaceae</taxon>
        <taxon>Methylobacterium</taxon>
    </lineage>
</organism>
<dbReference type="Proteomes" id="UP000008207">
    <property type="component" value="Chromosome"/>
</dbReference>
<dbReference type="eggNOG" id="ENOG5030ZHM">
    <property type="taxonomic scope" value="Bacteria"/>
</dbReference>
<evidence type="ECO:0000313" key="3">
    <source>
        <dbReference type="EMBL" id="ACL57356.1"/>
    </source>
</evidence>
<evidence type="ECO:0000256" key="2">
    <source>
        <dbReference type="SAM" id="SignalP"/>
    </source>
</evidence>
<accession>B8IBE1</accession>
<evidence type="ECO:0000256" key="1">
    <source>
        <dbReference type="SAM" id="MobiDB-lite"/>
    </source>
</evidence>
<feature type="compositionally biased region" description="Low complexity" evidence="1">
    <location>
        <begin position="24"/>
        <end position="38"/>
    </location>
</feature>
<reference evidence="3 4" key="1">
    <citation type="submission" date="2009-01" db="EMBL/GenBank/DDBJ databases">
        <title>Complete sequence of chromosome of Methylobacterium nodulans ORS 2060.</title>
        <authorList>
            <consortium name="US DOE Joint Genome Institute"/>
            <person name="Lucas S."/>
            <person name="Copeland A."/>
            <person name="Lapidus A."/>
            <person name="Glavina del Rio T."/>
            <person name="Dalin E."/>
            <person name="Tice H."/>
            <person name="Bruce D."/>
            <person name="Goodwin L."/>
            <person name="Pitluck S."/>
            <person name="Sims D."/>
            <person name="Brettin T."/>
            <person name="Detter J.C."/>
            <person name="Han C."/>
            <person name="Larimer F."/>
            <person name="Land M."/>
            <person name="Hauser L."/>
            <person name="Kyrpides N."/>
            <person name="Ivanova N."/>
            <person name="Marx C.J."/>
            <person name="Richardson P."/>
        </authorList>
    </citation>
    <scope>NUCLEOTIDE SEQUENCE [LARGE SCALE GENOMIC DNA]</scope>
    <source>
        <strain evidence="4">LMG 21967 / CNCM I-2342 / ORS 2060</strain>
    </source>
</reference>
<feature type="compositionally biased region" description="Polar residues" evidence="1">
    <location>
        <begin position="39"/>
        <end position="66"/>
    </location>
</feature>